<evidence type="ECO:0000313" key="20">
    <source>
        <dbReference type="Proteomes" id="UP000469346"/>
    </source>
</evidence>
<dbReference type="Pfam" id="PF02190">
    <property type="entry name" value="LON_substr_bdg"/>
    <property type="match status" value="1"/>
</dbReference>
<dbReference type="InterPro" id="IPR027417">
    <property type="entry name" value="P-loop_NTPase"/>
</dbReference>
<comment type="subunit">
    <text evidence="9 10">Homohexamer. Organized in a ring with a central cavity.</text>
</comment>
<feature type="region of interest" description="Disordered" evidence="16">
    <location>
        <begin position="787"/>
        <end position="816"/>
    </location>
</feature>
<evidence type="ECO:0000256" key="14">
    <source>
        <dbReference type="RuleBase" id="RU000591"/>
    </source>
</evidence>
<dbReference type="FunFam" id="1.20.5.5270:FF:000002">
    <property type="entry name" value="Lon protease homolog"/>
    <property type="match status" value="1"/>
</dbReference>
<dbReference type="EMBL" id="JAAGRR010000161">
    <property type="protein sequence ID" value="NDY43388.1"/>
    <property type="molecule type" value="Genomic_DNA"/>
</dbReference>
<evidence type="ECO:0000313" key="19">
    <source>
        <dbReference type="EMBL" id="NDY43388.1"/>
    </source>
</evidence>
<dbReference type="Gene3D" id="3.40.50.300">
    <property type="entry name" value="P-loop containing nucleotide triphosphate hydrolases"/>
    <property type="match status" value="1"/>
</dbReference>
<dbReference type="GO" id="GO:0005737">
    <property type="term" value="C:cytoplasm"/>
    <property type="evidence" value="ECO:0007669"/>
    <property type="project" value="UniProtKB-SubCell"/>
</dbReference>
<dbReference type="InterPro" id="IPR015947">
    <property type="entry name" value="PUA-like_sf"/>
</dbReference>
<evidence type="ECO:0000259" key="18">
    <source>
        <dbReference type="PROSITE" id="PS51787"/>
    </source>
</evidence>
<evidence type="ECO:0000256" key="15">
    <source>
        <dbReference type="SAM" id="Coils"/>
    </source>
</evidence>
<dbReference type="GO" id="GO:0005524">
    <property type="term" value="F:ATP binding"/>
    <property type="evidence" value="ECO:0007669"/>
    <property type="project" value="UniProtKB-UniRule"/>
</dbReference>
<dbReference type="InterPro" id="IPR054594">
    <property type="entry name" value="Lon_lid"/>
</dbReference>
<dbReference type="PANTHER" id="PTHR10046">
    <property type="entry name" value="ATP DEPENDENT LON PROTEASE FAMILY MEMBER"/>
    <property type="match status" value="1"/>
</dbReference>
<keyword evidence="6 9" id="KW-0720">Serine protease</keyword>
<dbReference type="InterPro" id="IPR027543">
    <property type="entry name" value="Lon_bac"/>
</dbReference>
<keyword evidence="4 9" id="KW-0547">Nucleotide-binding</keyword>
<dbReference type="InterPro" id="IPR003959">
    <property type="entry name" value="ATPase_AAA_core"/>
</dbReference>
<evidence type="ECO:0000256" key="3">
    <source>
        <dbReference type="ARBA" id="ARBA00022670"/>
    </source>
</evidence>
<feature type="compositionally biased region" description="Basic residues" evidence="16">
    <location>
        <begin position="796"/>
        <end position="806"/>
    </location>
</feature>
<feature type="active site" evidence="9 11">
    <location>
        <position position="738"/>
    </location>
</feature>
<evidence type="ECO:0000256" key="7">
    <source>
        <dbReference type="ARBA" id="ARBA00022840"/>
    </source>
</evidence>
<evidence type="ECO:0000256" key="6">
    <source>
        <dbReference type="ARBA" id="ARBA00022825"/>
    </source>
</evidence>
<dbReference type="GO" id="GO:0043565">
    <property type="term" value="F:sequence-specific DNA binding"/>
    <property type="evidence" value="ECO:0007669"/>
    <property type="project" value="UniProtKB-UniRule"/>
</dbReference>
<reference evidence="19 20" key="1">
    <citation type="submission" date="2020-02" db="EMBL/GenBank/DDBJ databases">
        <title>Comparative genomics of sulfur disproportionating microorganisms.</title>
        <authorList>
            <person name="Ward L.M."/>
            <person name="Bertran E."/>
            <person name="Johnston D.T."/>
        </authorList>
    </citation>
    <scope>NUCLEOTIDE SEQUENCE [LARGE SCALE GENOMIC DNA]</scope>
    <source>
        <strain evidence="19 20">DSM 100025</strain>
    </source>
</reference>
<comment type="catalytic activity">
    <reaction evidence="9 10 13">
        <text>Hydrolysis of proteins in presence of ATP.</text>
        <dbReference type="EC" id="3.4.21.53"/>
    </reaction>
</comment>
<feature type="domain" description="Lon proteolytic" evidence="17">
    <location>
        <begin position="608"/>
        <end position="789"/>
    </location>
</feature>
<dbReference type="Gene3D" id="3.30.230.10">
    <property type="match status" value="1"/>
</dbReference>
<evidence type="ECO:0000256" key="2">
    <source>
        <dbReference type="ARBA" id="ARBA00022490"/>
    </source>
</evidence>
<comment type="function">
    <text evidence="9">ATP-dependent serine protease that mediates the selective degradation of mutant and abnormal proteins as well as certain short-lived regulatory proteins. Required for cellular homeostasis and for survival from DNA damage and developmental changes induced by stress. Degrades polypeptides processively to yield small peptide fragments that are 5 to 10 amino acids long. Binds to DNA in a double-stranded, site-specific manner.</text>
</comment>
<dbReference type="InterPro" id="IPR014721">
    <property type="entry name" value="Ribsml_uS5_D2-typ_fold_subgr"/>
</dbReference>
<feature type="domain" description="Lon N-terminal" evidence="18">
    <location>
        <begin position="25"/>
        <end position="220"/>
    </location>
</feature>
<dbReference type="PROSITE" id="PS51787">
    <property type="entry name" value="LON_N"/>
    <property type="match status" value="1"/>
</dbReference>
<keyword evidence="5 9" id="KW-0378">Hydrolase</keyword>
<evidence type="ECO:0000256" key="1">
    <source>
        <dbReference type="ARBA" id="ARBA00004496"/>
    </source>
</evidence>
<dbReference type="SUPFAM" id="SSF52540">
    <property type="entry name" value="P-loop containing nucleoside triphosphate hydrolases"/>
    <property type="match status" value="1"/>
</dbReference>
<dbReference type="PRINTS" id="PR00830">
    <property type="entry name" value="ENDOLAPTASE"/>
</dbReference>
<dbReference type="GO" id="GO:0034605">
    <property type="term" value="P:cellular response to heat"/>
    <property type="evidence" value="ECO:0007669"/>
    <property type="project" value="UniProtKB-UniRule"/>
</dbReference>
<gene>
    <name evidence="9 19" type="primary">lon</name>
    <name evidence="19" type="ORF">G3N55_11115</name>
</gene>
<dbReference type="InterPro" id="IPR004815">
    <property type="entry name" value="Lon_bac/euk-typ"/>
</dbReference>
<evidence type="ECO:0000259" key="17">
    <source>
        <dbReference type="PROSITE" id="PS51786"/>
    </source>
</evidence>
<dbReference type="SUPFAM" id="SSF54211">
    <property type="entry name" value="Ribosomal protein S5 domain 2-like"/>
    <property type="match status" value="1"/>
</dbReference>
<dbReference type="Gene3D" id="1.20.5.5270">
    <property type="match status" value="1"/>
</dbReference>
<dbReference type="PROSITE" id="PS01046">
    <property type="entry name" value="LON_SER"/>
    <property type="match status" value="1"/>
</dbReference>
<dbReference type="GO" id="GO:0006515">
    <property type="term" value="P:protein quality control for misfolded or incompletely synthesized proteins"/>
    <property type="evidence" value="ECO:0007669"/>
    <property type="project" value="UniProtKB-UniRule"/>
</dbReference>
<organism evidence="19 20">
    <name type="scientific">Dissulfurirhabdus thermomarina</name>
    <dbReference type="NCBI Taxonomy" id="1765737"/>
    <lineage>
        <taxon>Bacteria</taxon>
        <taxon>Deltaproteobacteria</taxon>
        <taxon>Dissulfurirhabdaceae</taxon>
        <taxon>Dissulfurirhabdus</taxon>
    </lineage>
</organism>
<dbReference type="InterPro" id="IPR046336">
    <property type="entry name" value="Lon_prtase_N_sf"/>
</dbReference>
<evidence type="ECO:0000256" key="8">
    <source>
        <dbReference type="ARBA" id="ARBA00023016"/>
    </source>
</evidence>
<dbReference type="InterPro" id="IPR008268">
    <property type="entry name" value="Peptidase_S16_AS"/>
</dbReference>
<comment type="induction">
    <text evidence="9">By heat shock.</text>
</comment>
<dbReference type="PROSITE" id="PS51786">
    <property type="entry name" value="LON_PROTEOLYTIC"/>
    <property type="match status" value="1"/>
</dbReference>
<dbReference type="RefSeq" id="WP_163299541.1">
    <property type="nucleotide sequence ID" value="NZ_JAAGRR010000161.1"/>
</dbReference>
<dbReference type="GO" id="GO:0016887">
    <property type="term" value="F:ATP hydrolysis activity"/>
    <property type="evidence" value="ECO:0007669"/>
    <property type="project" value="UniProtKB-UniRule"/>
</dbReference>
<dbReference type="SMART" id="SM00464">
    <property type="entry name" value="LON"/>
    <property type="match status" value="1"/>
</dbReference>
<feature type="binding site" evidence="9 12">
    <location>
        <begin position="372"/>
        <end position="379"/>
    </location>
    <ligand>
        <name>ATP</name>
        <dbReference type="ChEBI" id="CHEBI:30616"/>
    </ligand>
</feature>
<dbReference type="InterPro" id="IPR027065">
    <property type="entry name" value="Lon_Prtase"/>
</dbReference>
<keyword evidence="8 9" id="KW-0346">Stress response</keyword>
<dbReference type="SMART" id="SM00382">
    <property type="entry name" value="AAA"/>
    <property type="match status" value="1"/>
</dbReference>
<dbReference type="HAMAP" id="MF_01973">
    <property type="entry name" value="lon_bact"/>
    <property type="match status" value="1"/>
</dbReference>
<evidence type="ECO:0000256" key="5">
    <source>
        <dbReference type="ARBA" id="ARBA00022801"/>
    </source>
</evidence>
<dbReference type="Gene3D" id="2.30.130.40">
    <property type="entry name" value="LON domain-like"/>
    <property type="match status" value="1"/>
</dbReference>
<protein>
    <recommendedName>
        <fullName evidence="9 10">Lon protease</fullName>
        <ecNumber evidence="9 10">3.4.21.53</ecNumber>
    </recommendedName>
    <alternativeName>
        <fullName evidence="9">ATP-dependent protease La</fullName>
    </alternativeName>
</protein>
<evidence type="ECO:0000256" key="13">
    <source>
        <dbReference type="PROSITE-ProRule" id="PRU01122"/>
    </source>
</evidence>
<dbReference type="GO" id="GO:0004176">
    <property type="term" value="F:ATP-dependent peptidase activity"/>
    <property type="evidence" value="ECO:0007669"/>
    <property type="project" value="UniProtKB-UniRule"/>
</dbReference>
<dbReference type="SUPFAM" id="SSF88697">
    <property type="entry name" value="PUA domain-like"/>
    <property type="match status" value="1"/>
</dbReference>
<dbReference type="NCBIfam" id="TIGR00763">
    <property type="entry name" value="lon"/>
    <property type="match status" value="1"/>
</dbReference>
<comment type="caution">
    <text evidence="19">The sequence shown here is derived from an EMBL/GenBank/DDBJ whole genome shotgun (WGS) entry which is preliminary data.</text>
</comment>
<dbReference type="CDD" id="cd19500">
    <property type="entry name" value="RecA-like_Lon"/>
    <property type="match status" value="1"/>
</dbReference>
<sequence>MDMDDTVNGGIDFDEQESVEIPEVLPLMAVRDVVVFPAMILPLFVGREASVAAVNEALAGDRLLFLVAQRDGREERPAARDLYGVGVVAMIMRTLQLPDGRLKILAQALARGRIEAVVQERPHFRVRVAPLREEGPGETSVELEAVIRNVREQAEKLLSLKGVLTPEVGSILNNVDEPGRLADIVASNLQLKVAEAQELLELEDPVRRLHRVNGLLARELEVSTVQAKIQSDAKEEMTRTQREYFLREQLRAIKRELGEIDEKDEELEEFRERIRRAKMPPDVEKEALKQLQRLEGMHPEAAETSMVRTYLDWLTELPWSRRTRDKLDVRAAKAVLDEDHYDLDKVKDRILEYIAVRKLNPGAKGPILCFVGPPGVGKTSLGRSIARALGRKFVRVSLGGVRDEAEIRGHRRTYIGALPGRIIQGLKRAGSNNPVFMMDEVDKIGADFRGDPAAALLEVLDPEQNVAFSDHYLDVPFDLSGVLFVLTANVTDTIPSALLDRLEVITLAGYTADEKRAIARRYLIPRQLREHGLKKAQLEISDSALDLIIEEYTQEAGLRELERQIGAICRKVARRIAEEGTGTFRVTRGNLHKYLGIPRYLPEFLKEESQVGVANGLAWTPYGGEMLQVEVTVMKGKGNVTLTGLLGEVMRESAQAAVSYARSRAERFGLDPDLFDESDIHIHVPSGAIPKDGPSAGVTMTTALVSALLEHPVNRDVAMTGEITLRGRVLPIGGLKEKALAALRADIPVVIIPEQNERDLEEIPPHVRRHIDFRTVRHMDEVLELALGPPPWGPPGKRRRRPAGRAGKRERAAARG</sequence>
<accession>A0A6N9TQQ0</accession>
<dbReference type="EC" id="3.4.21.53" evidence="9 10"/>
<feature type="compositionally biased region" description="Basic and acidic residues" evidence="16">
    <location>
        <begin position="807"/>
        <end position="816"/>
    </location>
</feature>
<dbReference type="AlphaFoldDB" id="A0A6N9TQQ0"/>
<keyword evidence="3 9" id="KW-0645">Protease</keyword>
<keyword evidence="7 9" id="KW-0067">ATP-binding</keyword>
<dbReference type="Pfam" id="PF22667">
    <property type="entry name" value="Lon_lid"/>
    <property type="match status" value="1"/>
</dbReference>
<evidence type="ECO:0000256" key="9">
    <source>
        <dbReference type="HAMAP-Rule" id="MF_01973"/>
    </source>
</evidence>
<keyword evidence="20" id="KW-1185">Reference proteome</keyword>
<name>A0A6N9TQQ0_DISTH</name>
<comment type="subcellular location">
    <subcellularLocation>
        <location evidence="1 9 10">Cytoplasm</location>
    </subcellularLocation>
</comment>
<feature type="coiled-coil region" evidence="15">
    <location>
        <begin position="246"/>
        <end position="273"/>
    </location>
</feature>
<keyword evidence="2 9" id="KW-0963">Cytoplasm</keyword>
<evidence type="ECO:0000256" key="12">
    <source>
        <dbReference type="PIRSR" id="PIRSR001174-2"/>
    </source>
</evidence>
<dbReference type="GO" id="GO:0004252">
    <property type="term" value="F:serine-type endopeptidase activity"/>
    <property type="evidence" value="ECO:0007669"/>
    <property type="project" value="UniProtKB-UniRule"/>
</dbReference>
<comment type="similarity">
    <text evidence="9 10 13 14">Belongs to the peptidase S16 family.</text>
</comment>
<evidence type="ECO:0000256" key="16">
    <source>
        <dbReference type="SAM" id="MobiDB-lite"/>
    </source>
</evidence>
<dbReference type="Gene3D" id="1.20.58.1480">
    <property type="match status" value="1"/>
</dbReference>
<evidence type="ECO:0000256" key="4">
    <source>
        <dbReference type="ARBA" id="ARBA00022741"/>
    </source>
</evidence>
<dbReference type="FunFam" id="3.40.50.300:FF:000382">
    <property type="entry name" value="Lon protease homolog 2, peroxisomal"/>
    <property type="match status" value="1"/>
</dbReference>
<dbReference type="PIRSF" id="PIRSF001174">
    <property type="entry name" value="Lon_proteas"/>
    <property type="match status" value="1"/>
</dbReference>
<dbReference type="InterPro" id="IPR008269">
    <property type="entry name" value="Lon_proteolytic"/>
</dbReference>
<dbReference type="Proteomes" id="UP000469346">
    <property type="component" value="Unassembled WGS sequence"/>
</dbReference>
<dbReference type="Pfam" id="PF00004">
    <property type="entry name" value="AAA"/>
    <property type="match status" value="1"/>
</dbReference>
<evidence type="ECO:0000256" key="10">
    <source>
        <dbReference type="PIRNR" id="PIRNR001174"/>
    </source>
</evidence>
<dbReference type="InterPro" id="IPR003593">
    <property type="entry name" value="AAA+_ATPase"/>
</dbReference>
<dbReference type="Gene3D" id="1.10.8.60">
    <property type="match status" value="1"/>
</dbReference>
<feature type="active site" evidence="9 11">
    <location>
        <position position="695"/>
    </location>
</feature>
<keyword evidence="15" id="KW-0175">Coiled coil</keyword>
<dbReference type="InterPro" id="IPR003111">
    <property type="entry name" value="Lon_prtase_N"/>
</dbReference>
<dbReference type="InterPro" id="IPR020568">
    <property type="entry name" value="Ribosomal_Su5_D2-typ_SF"/>
</dbReference>
<dbReference type="Pfam" id="PF05362">
    <property type="entry name" value="Lon_C"/>
    <property type="match status" value="1"/>
</dbReference>
<proteinExistence type="evidence at transcript level"/>
<evidence type="ECO:0000256" key="11">
    <source>
        <dbReference type="PIRSR" id="PIRSR001174-1"/>
    </source>
</evidence>